<protein>
    <submittedName>
        <fullName evidence="1">Uncharacterized protein</fullName>
    </submittedName>
</protein>
<proteinExistence type="predicted"/>
<dbReference type="EMBL" id="MN604016">
    <property type="protein sequence ID" value="QIQ08601.1"/>
    <property type="molecule type" value="Genomic_DNA"/>
</dbReference>
<organism evidence="1">
    <name type="scientific">Dikerogammarus haemobaphes virus 1</name>
    <dbReference type="NCBI Taxonomy" id="2704946"/>
    <lineage>
        <taxon>Viruses</taxon>
    </lineage>
</organism>
<reference evidence="1" key="1">
    <citation type="journal article" date="2020" name="MBio">
        <title>A New Family of DNA Viruses Causing Disease in Crustaceans from Diverse Aquatic Biomes.</title>
        <authorList>
            <person name="Subramaniam K."/>
            <person name="Behringer D.C."/>
            <person name="Bojko J."/>
            <person name="Yutin N."/>
            <person name="Clark A.S."/>
            <person name="Bateman K.S."/>
            <person name="van Aerle R."/>
            <person name="Bass D."/>
            <person name="Kerr R.C."/>
            <person name="Koonin E.V."/>
            <person name="Stentiford G.D."/>
            <person name="Waltzek T.B."/>
        </authorList>
    </citation>
    <scope>NUCLEOTIDE SEQUENCE</scope>
</reference>
<sequence>MGRGWCSGMVIETLFTTGMDASTQTPPTQPTEVSCVICEWCHCMTAGSRLHRSCYKAFCIENDKNLEREFEENIAHHNGDLDRCLEEAIADFLRINENLDRCLEEAIADFLRINENLDRYFEETIADFLRINRGEGG</sequence>
<gene>
    <name evidence="1" type="primary">ORF37</name>
</gene>
<evidence type="ECO:0000313" key="1">
    <source>
        <dbReference type="EMBL" id="QIQ08601.1"/>
    </source>
</evidence>
<name>A0A6G9HEG5_9VIRU</name>
<accession>A0A6G9HEG5</accession>